<keyword evidence="5" id="KW-0732">Signal</keyword>
<dbReference type="InterPro" id="IPR002213">
    <property type="entry name" value="UDP_glucos_trans"/>
</dbReference>
<organism evidence="6 7">
    <name type="scientific">Photinus pyralis</name>
    <name type="common">Common eastern firefly</name>
    <name type="synonym">Lampyris pyralis</name>
    <dbReference type="NCBI Taxonomy" id="7054"/>
    <lineage>
        <taxon>Eukaryota</taxon>
        <taxon>Metazoa</taxon>
        <taxon>Ecdysozoa</taxon>
        <taxon>Arthropoda</taxon>
        <taxon>Hexapoda</taxon>
        <taxon>Insecta</taxon>
        <taxon>Pterygota</taxon>
        <taxon>Neoptera</taxon>
        <taxon>Endopterygota</taxon>
        <taxon>Coleoptera</taxon>
        <taxon>Polyphaga</taxon>
        <taxon>Elateriformia</taxon>
        <taxon>Elateroidea</taxon>
        <taxon>Lampyridae</taxon>
        <taxon>Lampyrinae</taxon>
        <taxon>Photinus</taxon>
    </lineage>
</organism>
<dbReference type="PANTHER" id="PTHR48043:SF159">
    <property type="entry name" value="EG:EG0003.4 PROTEIN-RELATED"/>
    <property type="match status" value="1"/>
</dbReference>
<evidence type="ECO:0000256" key="4">
    <source>
        <dbReference type="RuleBase" id="RU003718"/>
    </source>
</evidence>
<dbReference type="GO" id="GO:0015020">
    <property type="term" value="F:glucuronosyltransferase activity"/>
    <property type="evidence" value="ECO:0007669"/>
    <property type="project" value="UniProtKB-EC"/>
</dbReference>
<evidence type="ECO:0000256" key="2">
    <source>
        <dbReference type="ARBA" id="ARBA00022676"/>
    </source>
</evidence>
<dbReference type="Gene3D" id="3.40.50.2000">
    <property type="entry name" value="Glycogen Phosphorylase B"/>
    <property type="match status" value="2"/>
</dbReference>
<evidence type="ECO:0000313" key="7">
    <source>
        <dbReference type="Proteomes" id="UP000327044"/>
    </source>
</evidence>
<name>A0A5N4A4M9_PHOPY</name>
<dbReference type="PANTHER" id="PTHR48043">
    <property type="entry name" value="EG:EG0003.4 PROTEIN-RELATED"/>
    <property type="match status" value="1"/>
</dbReference>
<dbReference type="PROSITE" id="PS00375">
    <property type="entry name" value="UDPGT"/>
    <property type="match status" value="1"/>
</dbReference>
<dbReference type="GO" id="GO:0016020">
    <property type="term" value="C:membrane"/>
    <property type="evidence" value="ECO:0007669"/>
    <property type="project" value="UniProtKB-SubCell"/>
</dbReference>
<sequence>MFACVAVISFAVLLGVGDSAKILGVVPTPSISHQVVFQPFFRELSLRGHEVTALTTDPMRDPKLSNLTEIDLHFSYRIWNEHIMKNALKFKTNPIGATIDFYKSTIDIQDEQLRHPSVQALIRGEEKFDLIIIESIMPALFGFVHKFKCPYIMMFSQEAPSDYYKLMGNPTHPILYPDAIFQYDQQLPFPQRLLAVLTMPLFPLFARYIFSMHDHLVQNHFGDDYPSIVELMSKPDMLFVHTDQIFHKVRPLVPTVIQIGGGSHMRPIKPLPSELKNKLDNAEHGFVYFSLGSNVKSKDLPPELLGTILSTFAELPYTILWKFEGAHLDGLSDNVITSPWLPQQDVLRHPNIKLFITQGGLQSLEEAMYSGVPILGVPFYGDQTGNVKRMEIGGTGLIVDYATVTKDEFKAKILEVAQNTRFRNKAKELAALAQDQPMTGLERAVWWTEYVIRHKGASHLRSPLLDVPWYQYLLLDVLAVIASVMVIVGLLVFYIVRWFIGLLTCRRKKNEKKIQ</sequence>
<keyword evidence="5" id="KW-0812">Transmembrane</keyword>
<keyword evidence="3 4" id="KW-0808">Transferase</keyword>
<dbReference type="SUPFAM" id="SSF53756">
    <property type="entry name" value="UDP-Glycosyltransferase/glycogen phosphorylase"/>
    <property type="match status" value="1"/>
</dbReference>
<dbReference type="EMBL" id="VVIM01000010">
    <property type="protein sequence ID" value="KAB0792294.1"/>
    <property type="molecule type" value="Genomic_DNA"/>
</dbReference>
<proteinExistence type="inferred from homology"/>
<feature type="transmembrane region" description="Helical" evidence="5">
    <location>
        <begin position="469"/>
        <end position="500"/>
    </location>
</feature>
<keyword evidence="5" id="KW-0472">Membrane</keyword>
<keyword evidence="5" id="KW-1133">Transmembrane helix</keyword>
<comment type="catalytic activity">
    <reaction evidence="5">
        <text>glucuronate acceptor + UDP-alpha-D-glucuronate = acceptor beta-D-glucuronoside + UDP + H(+)</text>
        <dbReference type="Rhea" id="RHEA:21032"/>
        <dbReference type="ChEBI" id="CHEBI:15378"/>
        <dbReference type="ChEBI" id="CHEBI:58052"/>
        <dbReference type="ChEBI" id="CHEBI:58223"/>
        <dbReference type="ChEBI" id="CHEBI:132367"/>
        <dbReference type="ChEBI" id="CHEBI:132368"/>
        <dbReference type="EC" id="2.4.1.17"/>
    </reaction>
</comment>
<accession>A0A5N4A4M9</accession>
<evidence type="ECO:0000256" key="1">
    <source>
        <dbReference type="ARBA" id="ARBA00009995"/>
    </source>
</evidence>
<dbReference type="InterPro" id="IPR050271">
    <property type="entry name" value="UDP-glycosyltransferase"/>
</dbReference>
<protein>
    <recommendedName>
        <fullName evidence="5">UDP-glucuronosyltransferase</fullName>
        <ecNumber evidence="5">2.4.1.17</ecNumber>
    </recommendedName>
</protein>
<dbReference type="AlphaFoldDB" id="A0A5N4A4M9"/>
<feature type="signal peptide" evidence="5">
    <location>
        <begin position="1"/>
        <end position="19"/>
    </location>
</feature>
<evidence type="ECO:0000313" key="6">
    <source>
        <dbReference type="EMBL" id="KAB0792294.1"/>
    </source>
</evidence>
<dbReference type="EC" id="2.4.1.17" evidence="5"/>
<comment type="subcellular location">
    <subcellularLocation>
        <location evidence="5">Membrane</location>
        <topology evidence="5">Single-pass membrane protein</topology>
    </subcellularLocation>
</comment>
<evidence type="ECO:0000256" key="3">
    <source>
        <dbReference type="ARBA" id="ARBA00022679"/>
    </source>
</evidence>
<dbReference type="FunFam" id="3.40.50.2000:FF:000050">
    <property type="entry name" value="UDP-glucuronosyltransferase"/>
    <property type="match status" value="1"/>
</dbReference>
<keyword evidence="2 4" id="KW-0328">Glycosyltransferase</keyword>
<evidence type="ECO:0000256" key="5">
    <source>
        <dbReference type="RuleBase" id="RU362059"/>
    </source>
</evidence>
<dbReference type="CDD" id="cd03784">
    <property type="entry name" value="GT1_Gtf-like"/>
    <property type="match status" value="1"/>
</dbReference>
<dbReference type="Proteomes" id="UP000327044">
    <property type="component" value="Unassembled WGS sequence"/>
</dbReference>
<dbReference type="InterPro" id="IPR035595">
    <property type="entry name" value="UDP_glycos_trans_CS"/>
</dbReference>
<gene>
    <name evidence="6" type="ORF">PPYR_14253</name>
</gene>
<dbReference type="OrthoDB" id="5835829at2759"/>
<comment type="similarity">
    <text evidence="1 4">Belongs to the UDP-glycosyltransferase family.</text>
</comment>
<feature type="chain" id="PRO_5024469129" description="UDP-glucuronosyltransferase" evidence="5">
    <location>
        <begin position="20"/>
        <end position="515"/>
    </location>
</feature>
<reference evidence="6 7" key="1">
    <citation type="journal article" date="2018" name="Elife">
        <title>Firefly genomes illuminate parallel origins of bioluminescence in beetles.</title>
        <authorList>
            <person name="Fallon T.R."/>
            <person name="Lower S.E."/>
            <person name="Chang C.H."/>
            <person name="Bessho-Uehara M."/>
            <person name="Martin G.J."/>
            <person name="Bewick A.J."/>
            <person name="Behringer M."/>
            <person name="Debat H.J."/>
            <person name="Wong I."/>
            <person name="Day J.C."/>
            <person name="Suvorov A."/>
            <person name="Silva C.J."/>
            <person name="Stanger-Hall K.F."/>
            <person name="Hall D.W."/>
            <person name="Schmitz R.J."/>
            <person name="Nelson D.R."/>
            <person name="Lewis S.M."/>
            <person name="Shigenobu S."/>
            <person name="Bybee S.M."/>
            <person name="Larracuente A.M."/>
            <person name="Oba Y."/>
            <person name="Weng J.K."/>
        </authorList>
    </citation>
    <scope>NUCLEOTIDE SEQUENCE [LARGE SCALE GENOMIC DNA]</scope>
    <source>
        <strain evidence="6">1611_PpyrPB1</strain>
        <tissue evidence="6">Whole body</tissue>
    </source>
</reference>
<dbReference type="InParanoid" id="A0A5N4A4M9"/>
<comment type="caution">
    <text evidence="6">The sequence shown here is derived from an EMBL/GenBank/DDBJ whole genome shotgun (WGS) entry which is preliminary data.</text>
</comment>
<dbReference type="Pfam" id="PF00201">
    <property type="entry name" value="UDPGT"/>
    <property type="match status" value="1"/>
</dbReference>
<keyword evidence="7" id="KW-1185">Reference proteome</keyword>